<feature type="transmembrane region" description="Helical" evidence="1">
    <location>
        <begin position="6"/>
        <end position="29"/>
    </location>
</feature>
<name>A0ABS9H9V1_9ACTN</name>
<proteinExistence type="predicted"/>
<dbReference type="RefSeq" id="WP_236401744.1">
    <property type="nucleotide sequence ID" value="NZ_JAKJHZ010000006.1"/>
</dbReference>
<dbReference type="Proteomes" id="UP001201161">
    <property type="component" value="Unassembled WGS sequence"/>
</dbReference>
<keyword evidence="1" id="KW-0812">Transmembrane</keyword>
<gene>
    <name evidence="2" type="ORF">L2K70_10280</name>
</gene>
<accession>A0ABS9H9V1</accession>
<reference evidence="2 3" key="1">
    <citation type="submission" date="2022-01" db="EMBL/GenBank/DDBJ databases">
        <title>Nocardioides sp. nov., an actinomycete isolated from mining soil.</title>
        <authorList>
            <person name="Liu L."/>
        </authorList>
    </citation>
    <scope>NUCLEOTIDE SEQUENCE [LARGE SCALE GENOMIC DNA]</scope>
    <source>
        <strain evidence="2 3">KLBMP 9356</strain>
    </source>
</reference>
<keyword evidence="1" id="KW-0472">Membrane</keyword>
<comment type="caution">
    <text evidence="2">The sequence shown here is derived from an EMBL/GenBank/DDBJ whole genome shotgun (WGS) entry which is preliminary data.</text>
</comment>
<sequence length="148" mass="16126">MPVNDAVVGAIAGGGFALAGVALQQALAINSDKKRFRRERMAIREDQCTKAFADLVVGGRRVQRALVDRDRKAVGAQDRLAAEVDKLAESAALVRVLVTDRALLQCVEEFEDVAKQLQTRPSDGEQILQLTPLIALIQTYEAKRLATL</sequence>
<dbReference type="EMBL" id="JAKJHZ010000006">
    <property type="protein sequence ID" value="MCF6377992.1"/>
    <property type="molecule type" value="Genomic_DNA"/>
</dbReference>
<organism evidence="2 3">
    <name type="scientific">Nocardioides potassii</name>
    <dbReference type="NCBI Taxonomy" id="2911371"/>
    <lineage>
        <taxon>Bacteria</taxon>
        <taxon>Bacillati</taxon>
        <taxon>Actinomycetota</taxon>
        <taxon>Actinomycetes</taxon>
        <taxon>Propionibacteriales</taxon>
        <taxon>Nocardioidaceae</taxon>
        <taxon>Nocardioides</taxon>
    </lineage>
</organism>
<evidence type="ECO:0000256" key="1">
    <source>
        <dbReference type="SAM" id="Phobius"/>
    </source>
</evidence>
<evidence type="ECO:0000313" key="2">
    <source>
        <dbReference type="EMBL" id="MCF6377992.1"/>
    </source>
</evidence>
<keyword evidence="3" id="KW-1185">Reference proteome</keyword>
<protein>
    <submittedName>
        <fullName evidence="2">Uncharacterized protein</fullName>
    </submittedName>
</protein>
<keyword evidence="1" id="KW-1133">Transmembrane helix</keyword>
<evidence type="ECO:0000313" key="3">
    <source>
        <dbReference type="Proteomes" id="UP001201161"/>
    </source>
</evidence>